<dbReference type="Proteomes" id="UP000183567">
    <property type="component" value="Unassembled WGS sequence"/>
</dbReference>
<dbReference type="EMBL" id="LVVM01001215">
    <property type="protein sequence ID" value="OJA18962.1"/>
    <property type="molecule type" value="Genomic_DNA"/>
</dbReference>
<keyword evidence="2" id="KW-1185">Reference proteome</keyword>
<protein>
    <submittedName>
        <fullName evidence="1">Uncharacterized protein</fullName>
    </submittedName>
</protein>
<name>A0A1J8RB45_9AGAM</name>
<evidence type="ECO:0000313" key="2">
    <source>
        <dbReference type="Proteomes" id="UP000183567"/>
    </source>
</evidence>
<sequence length="733" mass="82961">MDFSWSTPLRRNGQTSLPLIPNEIYLAIFECIVPSSQPLSEQDIETFSALALVCRFFCAVMLPRVFERVVFLGNTTSNRMKAFRKTTWARQIVANTEPAKSVALYVKECHFKDWCVPKEMQRFLFPFSTLYCRAMACMSNIRKVEFCRSFVKKEHWETMAALKQLDCLEFWYCSFIEHPPGRELSVRTVKLFGSPTSFILRPIATSTLRTLETDELEAVLKIVTARQLAIENFVLHSEVFEMKLLLQVFEQLPGLENITFGFRAQVAASPFISGLSLKKLFTRLRSFTVKGPFVDPIPRYDTEKLVSALYDGPGTLPSLERLELLFLTAGGPTATLDIVSDRLEGTIIPAFPNVKYVRAPYAPIPKNGETNLPHLPNEIYLAIFECIAPASQPLSGQHIKTLSALALVCRFFCAVALPRVFERVVFSGDTTGNGIQASPKTTWARQIVANTEPAKSVALYVKECHFKDWRASRNVQRFLFPFSTLHCQAMICMTNIQKVKFYRSFVKTEHWETMAALKQLDCLEFWNCSFIDNPPDQELSVRTVKLFGSPTSFILRPISTHTLRTLETDDLEAVLKIVTARQLAIENFVLHEDVFEMKLLLQVFEQLPGLESITFWLRSSVASSPLISKLSLKKLFPRLRSFTVTGGPFSFDAIPQRNMEKLVSAICDGPGTLPSLEKLDLLFIIAGELTTTLDIVSDRLEGTIIPAFPNVKCVRAPYGDMHLEKSGWKRSDI</sequence>
<organism evidence="1 2">
    <name type="scientific">Rhizopogon vesiculosus</name>
    <dbReference type="NCBI Taxonomy" id="180088"/>
    <lineage>
        <taxon>Eukaryota</taxon>
        <taxon>Fungi</taxon>
        <taxon>Dikarya</taxon>
        <taxon>Basidiomycota</taxon>
        <taxon>Agaricomycotina</taxon>
        <taxon>Agaricomycetes</taxon>
        <taxon>Agaricomycetidae</taxon>
        <taxon>Boletales</taxon>
        <taxon>Suillineae</taxon>
        <taxon>Rhizopogonaceae</taxon>
        <taxon>Rhizopogon</taxon>
    </lineage>
</organism>
<evidence type="ECO:0000313" key="1">
    <source>
        <dbReference type="EMBL" id="OJA18962.1"/>
    </source>
</evidence>
<dbReference type="AlphaFoldDB" id="A0A1J8RB45"/>
<proteinExistence type="predicted"/>
<comment type="caution">
    <text evidence="1">The sequence shown here is derived from an EMBL/GenBank/DDBJ whole genome shotgun (WGS) entry which is preliminary data.</text>
</comment>
<gene>
    <name evidence="1" type="ORF">AZE42_06042</name>
</gene>
<dbReference type="OrthoDB" id="3256662at2759"/>
<reference evidence="1 2" key="1">
    <citation type="submission" date="2016-03" db="EMBL/GenBank/DDBJ databases">
        <title>Comparative genomics of the ectomycorrhizal sister species Rhizopogon vinicolor and Rhizopogon vesiculosus (Basidiomycota: Boletales) reveals a divergence of the mating type B locus.</title>
        <authorList>
            <person name="Mujic A.B."/>
            <person name="Kuo A."/>
            <person name="Tritt A."/>
            <person name="Lipzen A."/>
            <person name="Chen C."/>
            <person name="Johnson J."/>
            <person name="Sharma A."/>
            <person name="Barry K."/>
            <person name="Grigoriev I.V."/>
            <person name="Spatafora J.W."/>
        </authorList>
    </citation>
    <scope>NUCLEOTIDE SEQUENCE [LARGE SCALE GENOMIC DNA]</scope>
    <source>
        <strain evidence="1 2">AM-OR11-056</strain>
    </source>
</reference>
<accession>A0A1J8RB45</accession>